<keyword evidence="3" id="KW-1185">Reference proteome</keyword>
<accession>A0AAV0LZ04</accession>
<keyword evidence="1" id="KW-0472">Membrane</keyword>
<reference evidence="2" key="1">
    <citation type="submission" date="2022-08" db="EMBL/GenBank/DDBJ databases">
        <authorList>
            <person name="Gutierrez-Valencia J."/>
        </authorList>
    </citation>
    <scope>NUCLEOTIDE SEQUENCE</scope>
</reference>
<feature type="transmembrane region" description="Helical" evidence="1">
    <location>
        <begin position="12"/>
        <end position="31"/>
    </location>
</feature>
<protein>
    <recommendedName>
        <fullName evidence="4">Secreted protein</fullName>
    </recommendedName>
</protein>
<keyword evidence="1" id="KW-0812">Transmembrane</keyword>
<evidence type="ECO:0000313" key="2">
    <source>
        <dbReference type="EMBL" id="CAI0438979.1"/>
    </source>
</evidence>
<dbReference type="Proteomes" id="UP001154282">
    <property type="component" value="Unassembled WGS sequence"/>
</dbReference>
<comment type="caution">
    <text evidence="2">The sequence shown here is derived from an EMBL/GenBank/DDBJ whole genome shotgun (WGS) entry which is preliminary data.</text>
</comment>
<evidence type="ECO:0000256" key="1">
    <source>
        <dbReference type="SAM" id="Phobius"/>
    </source>
</evidence>
<dbReference type="AlphaFoldDB" id="A0AAV0LZ04"/>
<dbReference type="EMBL" id="CAMGYJ010000006">
    <property type="protein sequence ID" value="CAI0438979.1"/>
    <property type="molecule type" value="Genomic_DNA"/>
</dbReference>
<name>A0AAV0LZ04_9ROSI</name>
<sequence length="120" mass="13766">MMQINFFELHPVTTFFAFCTAAEAISFHMIFTKMHNRTQTFQSDCAMIKRGCIPGESPVEISCYQRSNCRSCSSSAPISSFLGPWCPSPPTTTVKKRNPESLTLLQSKKICRWSTRRHWH</sequence>
<evidence type="ECO:0000313" key="3">
    <source>
        <dbReference type="Proteomes" id="UP001154282"/>
    </source>
</evidence>
<gene>
    <name evidence="2" type="ORF">LITE_LOCUS25985</name>
</gene>
<organism evidence="2 3">
    <name type="scientific">Linum tenue</name>
    <dbReference type="NCBI Taxonomy" id="586396"/>
    <lineage>
        <taxon>Eukaryota</taxon>
        <taxon>Viridiplantae</taxon>
        <taxon>Streptophyta</taxon>
        <taxon>Embryophyta</taxon>
        <taxon>Tracheophyta</taxon>
        <taxon>Spermatophyta</taxon>
        <taxon>Magnoliopsida</taxon>
        <taxon>eudicotyledons</taxon>
        <taxon>Gunneridae</taxon>
        <taxon>Pentapetalae</taxon>
        <taxon>rosids</taxon>
        <taxon>fabids</taxon>
        <taxon>Malpighiales</taxon>
        <taxon>Linaceae</taxon>
        <taxon>Linum</taxon>
    </lineage>
</organism>
<evidence type="ECO:0008006" key="4">
    <source>
        <dbReference type="Google" id="ProtNLM"/>
    </source>
</evidence>
<keyword evidence="1" id="KW-1133">Transmembrane helix</keyword>
<proteinExistence type="predicted"/>